<sequence length="126" mass="13864">MDNKKLKILAGLIILICALTVVTAVSSAPTATNDDKNTDENYTLEINTSGKWRLDLVVDGNYSSCEAEGSKIINLNTTDLKYASVTLNQKSGPTDVFIKKGNETRHEDHSNGNGIETIYFYFEEGK</sequence>
<evidence type="ECO:0000313" key="1">
    <source>
        <dbReference type="EMBL" id="SDA45963.1"/>
    </source>
</evidence>
<dbReference type="RefSeq" id="WP_149731294.1">
    <property type="nucleotide sequence ID" value="NZ_FMXB01000004.1"/>
</dbReference>
<reference evidence="1 2" key="1">
    <citation type="submission" date="2016-10" db="EMBL/GenBank/DDBJ databases">
        <authorList>
            <person name="Varghese N."/>
            <person name="Submissions S."/>
        </authorList>
    </citation>
    <scope>NUCLEOTIDE SEQUENCE [LARGE SCALE GENOMIC DNA]</scope>
    <source>
        <strain evidence="1 2">DSM 16643</strain>
    </source>
</reference>
<protein>
    <submittedName>
        <fullName evidence="1">Uncharacterized protein</fullName>
    </submittedName>
</protein>
<evidence type="ECO:0000313" key="2">
    <source>
        <dbReference type="Proteomes" id="UP000323439"/>
    </source>
</evidence>
<proteinExistence type="predicted"/>
<organism evidence="1 2">
    <name type="scientific">Methanobrevibacter millerae</name>
    <dbReference type="NCBI Taxonomy" id="230361"/>
    <lineage>
        <taxon>Archaea</taxon>
        <taxon>Methanobacteriati</taxon>
        <taxon>Methanobacteriota</taxon>
        <taxon>Methanomada group</taxon>
        <taxon>Methanobacteria</taxon>
        <taxon>Methanobacteriales</taxon>
        <taxon>Methanobacteriaceae</taxon>
        <taxon>Methanobrevibacter</taxon>
    </lineage>
</organism>
<dbReference type="AlphaFoldDB" id="A0A1G5VJA1"/>
<dbReference type="EMBL" id="FMXB01000004">
    <property type="protein sequence ID" value="SDA45963.1"/>
    <property type="molecule type" value="Genomic_DNA"/>
</dbReference>
<dbReference type="Proteomes" id="UP000323439">
    <property type="component" value="Unassembled WGS sequence"/>
</dbReference>
<name>A0A1G5VJA1_9EURY</name>
<keyword evidence="2" id="KW-1185">Reference proteome</keyword>
<accession>A0A1G5VJA1</accession>
<dbReference type="OrthoDB" id="376384at2157"/>
<gene>
    <name evidence="1" type="ORF">SAMN02910315_00672</name>
</gene>